<dbReference type="KEGG" id="puo:RZN69_02290"/>
<dbReference type="Gene3D" id="3.40.140.80">
    <property type="match status" value="1"/>
</dbReference>
<proteinExistence type="predicted"/>
<evidence type="ECO:0000259" key="2">
    <source>
        <dbReference type="Pfam" id="PF17930"/>
    </source>
</evidence>
<dbReference type="InterPro" id="IPR043167">
    <property type="entry name" value="LpxI_C_sf"/>
</dbReference>
<accession>A0AAQ3LA46</accession>
<gene>
    <name evidence="3" type="primary">lpxI</name>
    <name evidence="3" type="ORF">RZN69_02290</name>
</gene>
<keyword evidence="3" id="KW-0378">Hydrolase</keyword>
<dbReference type="GO" id="GO:0016787">
    <property type="term" value="F:hydrolase activity"/>
    <property type="evidence" value="ECO:0007669"/>
    <property type="project" value="UniProtKB-KW"/>
</dbReference>
<dbReference type="Pfam" id="PF06230">
    <property type="entry name" value="LpxI_C"/>
    <property type="match status" value="1"/>
</dbReference>
<dbReference type="Proteomes" id="UP001304300">
    <property type="component" value="Chromosome"/>
</dbReference>
<sequence>MVSRFLPQDFDPQKSLAVIAGRGFYPVLTVELARAQSIKVQLIAFEGETREELFDSFAPEDRKWIKVGQVGHMLKALQKFGAGYAIMAGQITPRRLFKGLHPDIKAVKILASLKERNAETIFGALATEIKNIGVHQLDARAFLDSEMADEGLMAKGRYQPEADTLEHGIRIAKEIARLDIGQGVVVSRGTVLAVEAFEGTDPMLKRSGTFGAKETLFIKTVKPGQDTRFDVPVFGMQTLDVMTEAGITAAALEASNTIILEKENVLMEAKKRKITLLGY</sequence>
<evidence type="ECO:0000259" key="1">
    <source>
        <dbReference type="Pfam" id="PF06230"/>
    </source>
</evidence>
<dbReference type="AlphaFoldDB" id="A0AAQ3LA46"/>
<evidence type="ECO:0000313" key="3">
    <source>
        <dbReference type="EMBL" id="WOO41901.1"/>
    </source>
</evidence>
<dbReference type="PANTHER" id="PTHR39962">
    <property type="entry name" value="BLL4848 PROTEIN"/>
    <property type="match status" value="1"/>
</dbReference>
<keyword evidence="4" id="KW-1185">Reference proteome</keyword>
<protein>
    <submittedName>
        <fullName evidence="3">UDP-2,3-diacylglucosamine diphosphatase LpxI</fullName>
        <ecNumber evidence="3">3.6.1.54</ecNumber>
    </submittedName>
</protein>
<evidence type="ECO:0000313" key="4">
    <source>
        <dbReference type="Proteomes" id="UP001304300"/>
    </source>
</evidence>
<dbReference type="RefSeq" id="WP_317834385.1">
    <property type="nucleotide sequence ID" value="NZ_CP136920.1"/>
</dbReference>
<organism evidence="3 4">
    <name type="scientific">Rubellicoccus peritrichatus</name>
    <dbReference type="NCBI Taxonomy" id="3080537"/>
    <lineage>
        <taxon>Bacteria</taxon>
        <taxon>Pseudomonadati</taxon>
        <taxon>Verrucomicrobiota</taxon>
        <taxon>Opitutia</taxon>
        <taxon>Puniceicoccales</taxon>
        <taxon>Cerasicoccaceae</taxon>
        <taxon>Rubellicoccus</taxon>
    </lineage>
</organism>
<dbReference type="EMBL" id="CP136920">
    <property type="protein sequence ID" value="WOO41901.1"/>
    <property type="molecule type" value="Genomic_DNA"/>
</dbReference>
<dbReference type="InterPro" id="IPR041255">
    <property type="entry name" value="LpxI_N"/>
</dbReference>
<feature type="domain" description="LpxI N-terminal" evidence="2">
    <location>
        <begin position="16"/>
        <end position="144"/>
    </location>
</feature>
<feature type="domain" description="LpxI C-terminal" evidence="1">
    <location>
        <begin position="152"/>
        <end position="276"/>
    </location>
</feature>
<dbReference type="InterPro" id="IPR010415">
    <property type="entry name" value="LpxI_C"/>
</dbReference>
<name>A0AAQ3LA46_9BACT</name>
<dbReference type="Gene3D" id="3.40.50.20">
    <property type="match status" value="1"/>
</dbReference>
<dbReference type="PANTHER" id="PTHR39962:SF1">
    <property type="entry name" value="LPXI FAMILY PROTEIN"/>
    <property type="match status" value="1"/>
</dbReference>
<reference evidence="3 4" key="1">
    <citation type="submission" date="2023-10" db="EMBL/GenBank/DDBJ databases">
        <title>Rubellicoccus peritrichatus gen. nov., sp. nov., isolated from an algae of coral reef tank.</title>
        <authorList>
            <person name="Luo J."/>
        </authorList>
    </citation>
    <scope>NUCLEOTIDE SEQUENCE [LARGE SCALE GENOMIC DNA]</scope>
    <source>
        <strain evidence="3 4">CR14</strain>
    </source>
</reference>
<dbReference type="EC" id="3.6.1.54" evidence="3"/>
<dbReference type="InterPro" id="IPR053174">
    <property type="entry name" value="LpxI"/>
</dbReference>
<dbReference type="Pfam" id="PF17930">
    <property type="entry name" value="LpxI_N"/>
    <property type="match status" value="1"/>
</dbReference>